<reference evidence="1" key="1">
    <citation type="journal article" date="2016" name="Appl. Environ. Microbiol.">
        <title>Functional genome mining for metabolites encoded by large gene clusters using heterologous expression of a whole genomic BAC library in Streptomyces.</title>
        <authorList>
            <person name="Xu M."/>
            <person name="Wang Y."/>
            <person name="Zhao Z."/>
            <person name="Gao G."/>
            <person name="Huang S."/>
            <person name="Kang Q."/>
            <person name="He X."/>
            <person name="Lin S."/>
            <person name="Pang X."/>
            <person name="Deng Z."/>
            <person name="Tao M."/>
        </authorList>
    </citation>
    <scope>NUCLEOTIDE SEQUENCE</scope>
    <source>
        <strain evidence="1">Sal35</strain>
    </source>
</reference>
<sequence>MVCAVLGGAARKESPVARVAARRAVSSVAASAMRGAIAALVPTRSVRVDICSPYSSHLQLQNIPTSWEGSHKL</sequence>
<proteinExistence type="predicted"/>
<evidence type="ECO:0000313" key="1">
    <source>
        <dbReference type="EMBL" id="ANW61942.1"/>
    </source>
</evidence>
<dbReference type="EMBL" id="KX346560">
    <property type="protein sequence ID" value="ANW61942.1"/>
    <property type="molecule type" value="Genomic_DNA"/>
</dbReference>
<dbReference type="AlphaFoldDB" id="A0A1B1WA57"/>
<accession>A0A1B1WA57</accession>
<name>A0A1B1WA57_STRRO</name>
<organism evidence="1">
    <name type="scientific">Streptomyces rochei</name>
    <name type="common">Streptomyces parvullus</name>
    <dbReference type="NCBI Taxonomy" id="1928"/>
    <lineage>
        <taxon>Bacteria</taxon>
        <taxon>Bacillati</taxon>
        <taxon>Actinomycetota</taxon>
        <taxon>Actinomycetes</taxon>
        <taxon>Kitasatosporales</taxon>
        <taxon>Streptomycetaceae</taxon>
        <taxon>Streptomyces</taxon>
        <taxon>Streptomyces rochei group</taxon>
    </lineage>
</organism>
<protein>
    <submittedName>
        <fullName evidence="1">Uncharacterized protein</fullName>
    </submittedName>
</protein>